<dbReference type="CDD" id="cd00338">
    <property type="entry name" value="Ser_Recombinase"/>
    <property type="match status" value="1"/>
</dbReference>
<dbReference type="InterPro" id="IPR025827">
    <property type="entry name" value="Zn_ribbon_recom_dom"/>
</dbReference>
<organism evidence="4 5">
    <name type="scientific">Fusobacterium hwasookii ChDC F206</name>
    <dbReference type="NCBI Taxonomy" id="1307443"/>
    <lineage>
        <taxon>Bacteria</taxon>
        <taxon>Fusobacteriati</taxon>
        <taxon>Fusobacteriota</taxon>
        <taxon>Fusobacteriia</taxon>
        <taxon>Fusobacteriales</taxon>
        <taxon>Fusobacteriaceae</taxon>
        <taxon>Fusobacterium</taxon>
    </lineage>
</organism>
<dbReference type="PANTHER" id="PTHR30461">
    <property type="entry name" value="DNA-INVERTASE FROM LAMBDOID PROPHAGE"/>
    <property type="match status" value="1"/>
</dbReference>
<dbReference type="GO" id="GO:0003677">
    <property type="term" value="F:DNA binding"/>
    <property type="evidence" value="ECO:0007669"/>
    <property type="project" value="InterPro"/>
</dbReference>
<dbReference type="Gene3D" id="3.40.50.1390">
    <property type="entry name" value="Resolvase, N-terminal catalytic domain"/>
    <property type="match status" value="1"/>
</dbReference>
<evidence type="ECO:0000259" key="3">
    <source>
        <dbReference type="PROSITE" id="PS51737"/>
    </source>
</evidence>
<feature type="domain" description="Resolvase/invertase-type recombinase catalytic" evidence="2">
    <location>
        <begin position="3"/>
        <end position="152"/>
    </location>
</feature>
<dbReference type="PROSITE" id="PS51737">
    <property type="entry name" value="RECOMBINASE_DNA_BIND"/>
    <property type="match status" value="1"/>
</dbReference>
<gene>
    <name evidence="4" type="ORF">RN92_06410</name>
</gene>
<dbReference type="Proteomes" id="UP000068516">
    <property type="component" value="Chromosome"/>
</dbReference>
<sequence>MINVVGYARYSSDNQREESIVAQERAIKEFCQKNNYNLIKLYKDEAISGTSIKDRTEFLELIEDSKKKEFQCVVVHKFDRFARNRYDHAIYEKKLNDNGVKLLSVLEQLNDSPESVILKSVLTGMNEYYSLNLSREVKKGLNENALKCVHNGGIPPLGYDLDENKRYIINEVEADTVRIIYKLYSEGVGYTSISEQLNKMGRLNKLGKPFRKTSIRDILINEKYTGVFVYGKKDGKGRLTGKEVKIEGGVPQIISKEDFEKIRNKMKNRKTGSRATAHETYYLTGVCTCGECGGRYSGGYRSRQRDGSITYGYTCINRKTKVNDCKNKPIRKEILEEFIFKTIKKEIFTEKRIKSIAKKVEKSVNEKILNKVQEIKKIEIEIQKVKNKIDTLLEIFLDNKVSKEAFENKNRKLENELFILTQEKNKLSASKKISRENIESFIRNFKSNFNKSNIKKSVIETFVKEIKVYETYVEITLRLFPMYIDRNGGDDESRTRVRNHNDHKLLQV</sequence>
<name>A0AAC8WKY9_9FUSO</name>
<dbReference type="Pfam" id="PF13408">
    <property type="entry name" value="Zn_ribbon_recom"/>
    <property type="match status" value="1"/>
</dbReference>
<dbReference type="PANTHER" id="PTHR30461:SF23">
    <property type="entry name" value="DNA RECOMBINASE-RELATED"/>
    <property type="match status" value="1"/>
</dbReference>
<evidence type="ECO:0000259" key="2">
    <source>
        <dbReference type="PROSITE" id="PS51736"/>
    </source>
</evidence>
<dbReference type="InterPro" id="IPR011109">
    <property type="entry name" value="DNA_bind_recombinase_dom"/>
</dbReference>
<dbReference type="EMBL" id="CP013336">
    <property type="protein sequence ID" value="ALQ35537.1"/>
    <property type="molecule type" value="Genomic_DNA"/>
</dbReference>
<dbReference type="InterPro" id="IPR050639">
    <property type="entry name" value="SSR_resolvase"/>
</dbReference>
<dbReference type="AlphaFoldDB" id="A0AAC8WKY9"/>
<feature type="domain" description="Recombinase" evidence="3">
    <location>
        <begin position="156"/>
        <end position="272"/>
    </location>
</feature>
<accession>A0AAC8WKY9</accession>
<dbReference type="InterPro" id="IPR038109">
    <property type="entry name" value="DNA_bind_recomb_sf"/>
</dbReference>
<feature type="coiled-coil region" evidence="1">
    <location>
        <begin position="368"/>
        <end position="430"/>
    </location>
</feature>
<dbReference type="PROSITE" id="PS51736">
    <property type="entry name" value="RECOMBINASES_3"/>
    <property type="match status" value="1"/>
</dbReference>
<protein>
    <submittedName>
        <fullName evidence="4">Recombinase</fullName>
    </submittedName>
</protein>
<evidence type="ECO:0000313" key="5">
    <source>
        <dbReference type="Proteomes" id="UP000068516"/>
    </source>
</evidence>
<dbReference type="SMART" id="SM00857">
    <property type="entry name" value="Resolvase"/>
    <property type="match status" value="1"/>
</dbReference>
<keyword evidence="1" id="KW-0175">Coiled coil</keyword>
<dbReference type="GO" id="GO:0000150">
    <property type="term" value="F:DNA strand exchange activity"/>
    <property type="evidence" value="ECO:0007669"/>
    <property type="project" value="InterPro"/>
</dbReference>
<dbReference type="InterPro" id="IPR036162">
    <property type="entry name" value="Resolvase-like_N_sf"/>
</dbReference>
<evidence type="ECO:0000313" key="4">
    <source>
        <dbReference type="EMBL" id="ALQ35537.1"/>
    </source>
</evidence>
<dbReference type="Pfam" id="PF07508">
    <property type="entry name" value="Recombinase"/>
    <property type="match status" value="1"/>
</dbReference>
<dbReference type="Pfam" id="PF00239">
    <property type="entry name" value="Resolvase"/>
    <property type="match status" value="1"/>
</dbReference>
<dbReference type="SUPFAM" id="SSF53041">
    <property type="entry name" value="Resolvase-like"/>
    <property type="match status" value="1"/>
</dbReference>
<evidence type="ECO:0000256" key="1">
    <source>
        <dbReference type="SAM" id="Coils"/>
    </source>
</evidence>
<dbReference type="Gene3D" id="3.90.1750.20">
    <property type="entry name" value="Putative Large Serine Recombinase, Chain B, Domain 2"/>
    <property type="match status" value="1"/>
</dbReference>
<proteinExistence type="predicted"/>
<dbReference type="InterPro" id="IPR006119">
    <property type="entry name" value="Resolv_N"/>
</dbReference>
<reference evidence="4 5" key="1">
    <citation type="submission" date="2015-11" db="EMBL/GenBank/DDBJ databases">
        <authorList>
            <person name="Kook J.-K."/>
            <person name="Park S.-N."/>
            <person name="Lim Y.K."/>
            <person name="Jo E."/>
        </authorList>
    </citation>
    <scope>NUCLEOTIDE SEQUENCE [LARGE SCALE GENOMIC DNA]</scope>
    <source>
        <strain evidence="4 5">ChDC F206</strain>
    </source>
</reference>